<evidence type="ECO:0000256" key="2">
    <source>
        <dbReference type="ARBA" id="ARBA00022737"/>
    </source>
</evidence>
<dbReference type="GO" id="GO:0140359">
    <property type="term" value="F:ABC-type transporter activity"/>
    <property type="evidence" value="ECO:0007669"/>
    <property type="project" value="InterPro"/>
</dbReference>
<evidence type="ECO:0000256" key="1">
    <source>
        <dbReference type="ARBA" id="ARBA00022448"/>
    </source>
</evidence>
<dbReference type="InParanoid" id="K3WGA3"/>
<keyword evidence="2" id="KW-0677">Repeat</keyword>
<dbReference type="PANTHER" id="PTHR19229">
    <property type="entry name" value="ATP-BINDING CASSETTE TRANSPORTER SUBFAMILY A ABCA"/>
    <property type="match status" value="1"/>
</dbReference>
<reference evidence="4" key="2">
    <citation type="submission" date="2010-04" db="EMBL/GenBank/DDBJ databases">
        <authorList>
            <person name="Buell R."/>
            <person name="Hamilton J."/>
            <person name="Hostetler J."/>
        </authorList>
    </citation>
    <scope>NUCLEOTIDE SEQUENCE [LARGE SCALE GENOMIC DNA]</scope>
    <source>
        <strain evidence="4">DAOM:BR144</strain>
    </source>
</reference>
<reference evidence="4" key="1">
    <citation type="journal article" date="2010" name="Genome Biol.">
        <title>Genome sequence of the necrotrophic plant pathogen Pythium ultimum reveals original pathogenicity mechanisms and effector repertoire.</title>
        <authorList>
            <person name="Levesque C.A."/>
            <person name="Brouwer H."/>
            <person name="Cano L."/>
            <person name="Hamilton J.P."/>
            <person name="Holt C."/>
            <person name="Huitema E."/>
            <person name="Raffaele S."/>
            <person name="Robideau G.P."/>
            <person name="Thines M."/>
            <person name="Win J."/>
            <person name="Zerillo M.M."/>
            <person name="Beakes G.W."/>
            <person name="Boore J.L."/>
            <person name="Busam D."/>
            <person name="Dumas B."/>
            <person name="Ferriera S."/>
            <person name="Fuerstenberg S.I."/>
            <person name="Gachon C.M."/>
            <person name="Gaulin E."/>
            <person name="Govers F."/>
            <person name="Grenville-Briggs L."/>
            <person name="Horner N."/>
            <person name="Hostetler J."/>
            <person name="Jiang R.H."/>
            <person name="Johnson J."/>
            <person name="Krajaejun T."/>
            <person name="Lin H."/>
            <person name="Meijer H.J."/>
            <person name="Moore B."/>
            <person name="Morris P."/>
            <person name="Phuntmart V."/>
            <person name="Puiu D."/>
            <person name="Shetty J."/>
            <person name="Stajich J.E."/>
            <person name="Tripathy S."/>
            <person name="Wawra S."/>
            <person name="van West P."/>
            <person name="Whitty B.R."/>
            <person name="Coutinho P.M."/>
            <person name="Henrissat B."/>
            <person name="Martin F."/>
            <person name="Thomas P.D."/>
            <person name="Tyler B.M."/>
            <person name="De Vries R.P."/>
            <person name="Kamoun S."/>
            <person name="Yandell M."/>
            <person name="Tisserat N."/>
            <person name="Buell C.R."/>
        </authorList>
    </citation>
    <scope>NUCLEOTIDE SEQUENCE</scope>
    <source>
        <strain evidence="4">DAOM:BR144</strain>
    </source>
</reference>
<dbReference type="eggNOG" id="KOG0059">
    <property type="taxonomic scope" value="Eukaryota"/>
</dbReference>
<reference evidence="3" key="3">
    <citation type="submission" date="2015-02" db="UniProtKB">
        <authorList>
            <consortium name="EnsemblProtists"/>
        </authorList>
    </citation>
    <scope>IDENTIFICATION</scope>
    <source>
        <strain evidence="3">DAOM BR144</strain>
    </source>
</reference>
<proteinExistence type="predicted"/>
<dbReference type="STRING" id="431595.K3WGA3"/>
<dbReference type="PANTHER" id="PTHR19229:SF36">
    <property type="entry name" value="ATP-BINDING CASSETTE SUB-FAMILY A MEMBER 2"/>
    <property type="match status" value="1"/>
</dbReference>
<dbReference type="AlphaFoldDB" id="K3WGA3"/>
<evidence type="ECO:0000313" key="3">
    <source>
        <dbReference type="EnsemblProtists" id="PYU1_T003994"/>
    </source>
</evidence>
<dbReference type="Proteomes" id="UP000019132">
    <property type="component" value="Unassembled WGS sequence"/>
</dbReference>
<sequence length="197" mass="21651">MMLTTHSMKECEALCSRAGIVVGGRLRCFDSIPHLKTRFGEGFLRECKLDAPDVDTIVSFLANIRAEQEVDLTFSCSQLPGICAALGKLDREKWTHFGVDCTALLERQADFCRFKLTKRAASTEDLVYAAELVGSSEAASLSLSRVFQLAESAKSSLHLKEYSVSETSLEQIFNAFAGQQEEETRVAKGIWSSAPAT</sequence>
<accession>K3WGA3</accession>
<dbReference type="GO" id="GO:0016020">
    <property type="term" value="C:membrane"/>
    <property type="evidence" value="ECO:0007669"/>
    <property type="project" value="InterPro"/>
</dbReference>
<protein>
    <submittedName>
        <fullName evidence="3">Uncharacterized protein</fullName>
    </submittedName>
</protein>
<organism evidence="3 4">
    <name type="scientific">Globisporangium ultimum (strain ATCC 200006 / CBS 805.95 / DAOM BR144)</name>
    <name type="common">Pythium ultimum</name>
    <dbReference type="NCBI Taxonomy" id="431595"/>
    <lineage>
        <taxon>Eukaryota</taxon>
        <taxon>Sar</taxon>
        <taxon>Stramenopiles</taxon>
        <taxon>Oomycota</taxon>
        <taxon>Peronosporomycetes</taxon>
        <taxon>Pythiales</taxon>
        <taxon>Pythiaceae</taxon>
        <taxon>Globisporangium</taxon>
    </lineage>
</organism>
<evidence type="ECO:0000313" key="4">
    <source>
        <dbReference type="Proteomes" id="UP000019132"/>
    </source>
</evidence>
<name>K3WGA3_GLOUD</name>
<dbReference type="EMBL" id="GL376567">
    <property type="status" value="NOT_ANNOTATED_CDS"/>
    <property type="molecule type" value="Genomic_DNA"/>
</dbReference>
<dbReference type="GO" id="GO:0005319">
    <property type="term" value="F:lipid transporter activity"/>
    <property type="evidence" value="ECO:0007669"/>
    <property type="project" value="TreeGrafter"/>
</dbReference>
<dbReference type="HOGENOM" id="CLU_094785_0_0_1"/>
<keyword evidence="4" id="KW-1185">Reference proteome</keyword>
<dbReference type="EnsemblProtists" id="PYU1_T003994">
    <property type="protein sequence ID" value="PYU1_T003994"/>
    <property type="gene ID" value="PYU1_G003984"/>
</dbReference>
<keyword evidence="1" id="KW-0813">Transport</keyword>
<dbReference type="OMA" id="HSMKECE"/>
<dbReference type="VEuPathDB" id="FungiDB:PYU1_G003984"/>
<dbReference type="InterPro" id="IPR026082">
    <property type="entry name" value="ABCA"/>
</dbReference>